<dbReference type="SUPFAM" id="SSF46785">
    <property type="entry name" value="Winged helix' DNA-binding domain"/>
    <property type="match status" value="1"/>
</dbReference>
<evidence type="ECO:0000256" key="3">
    <source>
        <dbReference type="ARBA" id="ARBA00023163"/>
    </source>
</evidence>
<dbReference type="RefSeq" id="WP_099276072.1">
    <property type="nucleotide sequence ID" value="NZ_CANMUC010000007.1"/>
</dbReference>
<feature type="domain" description="HTH deoR-type" evidence="4">
    <location>
        <begin position="29"/>
        <end position="84"/>
    </location>
</feature>
<gene>
    <name evidence="5" type="ORF">CJ301_07435</name>
</gene>
<evidence type="ECO:0000313" key="6">
    <source>
        <dbReference type="Proteomes" id="UP000221860"/>
    </source>
</evidence>
<comment type="caution">
    <text evidence="5">The sequence shown here is derived from an EMBL/GenBank/DDBJ whole genome shotgun (WGS) entry which is preliminary data.</text>
</comment>
<evidence type="ECO:0000256" key="1">
    <source>
        <dbReference type="ARBA" id="ARBA00023015"/>
    </source>
</evidence>
<dbReference type="AlphaFoldDB" id="A0A2G1MHL3"/>
<keyword evidence="6" id="KW-1185">Reference proteome</keyword>
<dbReference type="PROSITE" id="PS51000">
    <property type="entry name" value="HTH_DEOR_2"/>
    <property type="match status" value="1"/>
</dbReference>
<evidence type="ECO:0000259" key="4">
    <source>
        <dbReference type="PROSITE" id="PS51000"/>
    </source>
</evidence>
<protein>
    <submittedName>
        <fullName evidence="5">DeoR family transcriptional regulator</fullName>
    </submittedName>
</protein>
<dbReference type="OrthoDB" id="9816363at2"/>
<keyword evidence="3" id="KW-0804">Transcription</keyword>
<dbReference type="SMART" id="SM01134">
    <property type="entry name" value="DeoRC"/>
    <property type="match status" value="1"/>
</dbReference>
<dbReference type="PANTHER" id="PTHR30363">
    <property type="entry name" value="HTH-TYPE TRANSCRIPTIONAL REGULATOR SRLR-RELATED"/>
    <property type="match status" value="1"/>
</dbReference>
<dbReference type="PANTHER" id="PTHR30363:SF44">
    <property type="entry name" value="AGA OPERON TRANSCRIPTIONAL REPRESSOR-RELATED"/>
    <property type="match status" value="1"/>
</dbReference>
<proteinExistence type="predicted"/>
<reference evidence="5 6" key="1">
    <citation type="submission" date="2017-08" db="EMBL/GenBank/DDBJ databases">
        <title>Draft Genome Sequence of Loktanella cinnabarina Strain XM1, Isolated from Coastal Surface Water.</title>
        <authorList>
            <person name="Ma R."/>
            <person name="Wang J."/>
            <person name="Wang Q."/>
            <person name="Ma Z."/>
            <person name="Li J."/>
            <person name="Chen L."/>
        </authorList>
    </citation>
    <scope>NUCLEOTIDE SEQUENCE [LARGE SCALE GENOMIC DNA]</scope>
    <source>
        <strain evidence="5 6">XM1</strain>
    </source>
</reference>
<keyword evidence="1" id="KW-0805">Transcription regulation</keyword>
<dbReference type="InterPro" id="IPR037171">
    <property type="entry name" value="NagB/RpiA_transferase-like"/>
</dbReference>
<dbReference type="EMBL" id="NQWH01000008">
    <property type="protein sequence ID" value="PHP28243.1"/>
    <property type="molecule type" value="Genomic_DNA"/>
</dbReference>
<dbReference type="InterPro" id="IPR018356">
    <property type="entry name" value="Tscrpt_reg_HTH_DeoR_CS"/>
</dbReference>
<dbReference type="SMART" id="SM00420">
    <property type="entry name" value="HTH_DEOR"/>
    <property type="match status" value="1"/>
</dbReference>
<keyword evidence="2" id="KW-0238">DNA-binding</keyword>
<dbReference type="Proteomes" id="UP000221860">
    <property type="component" value="Unassembled WGS sequence"/>
</dbReference>
<dbReference type="InterPro" id="IPR014036">
    <property type="entry name" value="DeoR-like_C"/>
</dbReference>
<dbReference type="SUPFAM" id="SSF100950">
    <property type="entry name" value="NagB/RpiA/CoA transferase-like"/>
    <property type="match status" value="1"/>
</dbReference>
<evidence type="ECO:0000313" key="5">
    <source>
        <dbReference type="EMBL" id="PHP28243.1"/>
    </source>
</evidence>
<accession>A0A2G1MHL3</accession>
<dbReference type="Pfam" id="PF00455">
    <property type="entry name" value="DeoRC"/>
    <property type="match status" value="1"/>
</dbReference>
<evidence type="ECO:0000256" key="2">
    <source>
        <dbReference type="ARBA" id="ARBA00023125"/>
    </source>
</evidence>
<sequence length="280" mass="30423">MTRPIPSPAPAMLTLLGEQVPADSRQARQLERRQRMTELVMAEGTMRIEDLTEHFGVSLMTAHRDLDDLIARGLLRKSRGLVTAAPSGLAEASDVYRASQKTAEKAAIAREAAKLIEPGQAIFMDDSTTALQMVPYLGDLAPLTIITNGLTLMGALRGQRDLTLIGLGGELHNWCNAFLGRMTTGEVARLRADTVFLSMSAIDGDVVLHQFAEVVDVKRAMFDAAARRVLLTDHSKFGRRALHAMARIDEFDVVITDQGTPAEIREAIAAQGVEVIVAPL</sequence>
<dbReference type="GO" id="GO:0003677">
    <property type="term" value="F:DNA binding"/>
    <property type="evidence" value="ECO:0007669"/>
    <property type="project" value="UniProtKB-KW"/>
</dbReference>
<name>A0A2G1MHL3_9RHOB</name>
<dbReference type="GO" id="GO:0003700">
    <property type="term" value="F:DNA-binding transcription factor activity"/>
    <property type="evidence" value="ECO:0007669"/>
    <property type="project" value="InterPro"/>
</dbReference>
<organism evidence="5 6">
    <name type="scientific">Limimaricola cinnabarinus</name>
    <dbReference type="NCBI Taxonomy" id="1125964"/>
    <lineage>
        <taxon>Bacteria</taxon>
        <taxon>Pseudomonadati</taxon>
        <taxon>Pseudomonadota</taxon>
        <taxon>Alphaproteobacteria</taxon>
        <taxon>Rhodobacterales</taxon>
        <taxon>Paracoccaceae</taxon>
        <taxon>Limimaricola</taxon>
    </lineage>
</organism>
<dbReference type="InterPro" id="IPR050313">
    <property type="entry name" value="Carb_Metab_HTH_regulators"/>
</dbReference>
<dbReference type="InterPro" id="IPR036390">
    <property type="entry name" value="WH_DNA-bd_sf"/>
</dbReference>
<dbReference type="InterPro" id="IPR001034">
    <property type="entry name" value="DeoR_HTH"/>
</dbReference>
<dbReference type="Pfam" id="PF08220">
    <property type="entry name" value="HTH_DeoR"/>
    <property type="match status" value="1"/>
</dbReference>
<dbReference type="PROSITE" id="PS00894">
    <property type="entry name" value="HTH_DEOR_1"/>
    <property type="match status" value="1"/>
</dbReference>